<organism evidence="1 2">
    <name type="scientific">Paenibacillus mucilaginosus (strain KNP414)</name>
    <dbReference type="NCBI Taxonomy" id="1036673"/>
    <lineage>
        <taxon>Bacteria</taxon>
        <taxon>Bacillati</taxon>
        <taxon>Bacillota</taxon>
        <taxon>Bacilli</taxon>
        <taxon>Bacillales</taxon>
        <taxon>Paenibacillaceae</taxon>
        <taxon>Paenibacillus</taxon>
    </lineage>
</organism>
<dbReference type="PATRIC" id="fig|1036673.3.peg.7174"/>
<dbReference type="EMBL" id="CP002869">
    <property type="protein sequence ID" value="AEI46182.1"/>
    <property type="molecule type" value="Genomic_DNA"/>
</dbReference>
<dbReference type="KEGG" id="pms:KNP414_07696"/>
<reference evidence="2" key="1">
    <citation type="submission" date="2011-06" db="EMBL/GenBank/DDBJ databases">
        <title>Complete genome sequence of Paenibacillus mucilaginosus KNP414.</title>
        <authorList>
            <person name="Wang J."/>
            <person name="Hu S."/>
            <person name="Hu X."/>
            <person name="Zhang B."/>
            <person name="Dong D."/>
            <person name="Zhang S."/>
            <person name="Zhao K."/>
            <person name="Wu D."/>
        </authorList>
    </citation>
    <scope>NUCLEOTIDE SEQUENCE [LARGE SCALE GENOMIC DNA]</scope>
    <source>
        <strain evidence="2">KNP414</strain>
    </source>
</reference>
<reference evidence="1 2" key="2">
    <citation type="journal article" date="2013" name="Genome Announc.">
        <title>Genome Sequence of Growth-Improving Paenibacillus mucilaginosus Strain KNP414.</title>
        <authorList>
            <person name="Lu J.J."/>
            <person name="Wang J.F."/>
            <person name="Hu X.F."/>
        </authorList>
    </citation>
    <scope>NUCLEOTIDE SEQUENCE [LARGE SCALE GENOMIC DNA]</scope>
    <source>
        <strain evidence="1 2">KNP414</strain>
    </source>
</reference>
<protein>
    <submittedName>
        <fullName evidence="1">Uncharacterized protein</fullName>
    </submittedName>
</protein>
<dbReference type="AlphaFoldDB" id="F8FEU7"/>
<dbReference type="RefSeq" id="WP_013921329.1">
    <property type="nucleotide sequence ID" value="NC_015690.1"/>
</dbReference>
<gene>
    <name evidence="1" type="ordered locus">KNP414_07696</name>
</gene>
<evidence type="ECO:0000313" key="1">
    <source>
        <dbReference type="EMBL" id="AEI46182.1"/>
    </source>
</evidence>
<proteinExistence type="predicted"/>
<sequence>MTRKRTLPTIMKPFSQVHRTLTTLGFSQVSLREGTAYEIKFRDYASLKEYPYRMYTYTQENGQTLIDLREAGFAVPGDVPMSVEMAAEQVMSEVVQYLEGTAGRSRLTPIDRALNGMMATNEEEVKRLGKSMARVQTNAKLLQAGLIPDPIQ</sequence>
<dbReference type="HOGENOM" id="CLU_1702517_0_0_9"/>
<accession>F8FEU7</accession>
<evidence type="ECO:0000313" key="2">
    <source>
        <dbReference type="Proteomes" id="UP000006620"/>
    </source>
</evidence>
<name>F8FEU7_PAEMK</name>
<dbReference type="Proteomes" id="UP000006620">
    <property type="component" value="Chromosome"/>
</dbReference>